<comment type="caution">
    <text evidence="2">The sequence shown here is derived from an EMBL/GenBank/DDBJ whole genome shotgun (WGS) entry which is preliminary data.</text>
</comment>
<evidence type="ECO:0000256" key="1">
    <source>
        <dbReference type="SAM" id="MobiDB-lite"/>
    </source>
</evidence>
<accession>A0A4Y8UE23</accession>
<gene>
    <name evidence="2" type="ORF">E3W66_09990</name>
</gene>
<keyword evidence="3" id="KW-1185">Reference proteome</keyword>
<protein>
    <submittedName>
        <fullName evidence="2">Uncharacterized protein</fullName>
    </submittedName>
</protein>
<reference evidence="2 3" key="1">
    <citation type="submission" date="2019-03" db="EMBL/GenBank/DDBJ databases">
        <title>Draft genome of Gammaproteobacteria bacterium LSUCC0057, a member of the SAR92 clade.</title>
        <authorList>
            <person name="Lanclos V.C."/>
            <person name="Doiron C."/>
            <person name="Henson M.W."/>
            <person name="Thrash J.C."/>
        </authorList>
    </citation>
    <scope>NUCLEOTIDE SEQUENCE [LARGE SCALE GENOMIC DNA]</scope>
    <source>
        <strain evidence="2 3">LSUCC0057</strain>
    </source>
</reference>
<evidence type="ECO:0000313" key="2">
    <source>
        <dbReference type="EMBL" id="TFH67135.1"/>
    </source>
</evidence>
<dbReference type="Proteomes" id="UP000298133">
    <property type="component" value="Unassembled WGS sequence"/>
</dbReference>
<organism evidence="2 3">
    <name type="scientific">Gammaproteobacteria bacterium LSUCC0057</name>
    <dbReference type="NCBI Taxonomy" id="2559237"/>
    <lineage>
        <taxon>Bacteria</taxon>
        <taxon>Pseudomonadati</taxon>
        <taxon>Pseudomonadota</taxon>
        <taxon>Gammaproteobacteria</taxon>
        <taxon>Cellvibrionales</taxon>
        <taxon>Porticoccaceae</taxon>
        <taxon>SAR92 clade</taxon>
    </lineage>
</organism>
<evidence type="ECO:0000313" key="3">
    <source>
        <dbReference type="Proteomes" id="UP000298133"/>
    </source>
</evidence>
<name>A0A4Y8UE23_9GAMM</name>
<proteinExistence type="predicted"/>
<sequence length="155" mass="17517">MIRDLVKYQSAFNKIPARGRDDCKQDKRAALNIVIPDSAQRVIRDLVKCPGAFNKIPAQGRDDRSQDKRAALNIVIPDSAQRVIRDLVKYQSAFNKIPAQGRDDYSWAIDPGTRPGRPQLGHARSLQHRHPGPRTAFQSRSYRFAATDNLRQTSP</sequence>
<dbReference type="AlphaFoldDB" id="A0A4Y8UE23"/>
<feature type="region of interest" description="Disordered" evidence="1">
    <location>
        <begin position="104"/>
        <end position="138"/>
    </location>
</feature>
<dbReference type="EMBL" id="SPIA01000006">
    <property type="protein sequence ID" value="TFH67135.1"/>
    <property type="molecule type" value="Genomic_DNA"/>
</dbReference>